<proteinExistence type="predicted"/>
<feature type="transmembrane region" description="Helical" evidence="5">
    <location>
        <begin position="539"/>
        <end position="559"/>
    </location>
</feature>
<feature type="transmembrane region" description="Helical" evidence="5">
    <location>
        <begin position="307"/>
        <end position="323"/>
    </location>
</feature>
<feature type="transmembrane region" description="Helical" evidence="5">
    <location>
        <begin position="203"/>
        <end position="222"/>
    </location>
</feature>
<name>A0A5N5WGQ3_9EURO</name>
<dbReference type="GO" id="GO:0005886">
    <property type="term" value="C:plasma membrane"/>
    <property type="evidence" value="ECO:0007669"/>
    <property type="project" value="TreeGrafter"/>
</dbReference>
<feature type="transmembrane region" description="Helical" evidence="5">
    <location>
        <begin position="78"/>
        <end position="100"/>
    </location>
</feature>
<feature type="domain" description="Major facilitator superfamily (MFS) profile" evidence="6">
    <location>
        <begin position="81"/>
        <end position="566"/>
    </location>
</feature>
<sequence>MQGYKKSYPSSHSHDLLPLKSANCVYCLCRSISTIMDAVDTAGTPAPSAPVPSPEQELQVQDGRLEEESIEYPTGFKFVVVLLAMCVSLILTGLDFNMIATALPTITTHFGAVKDVGWYYSAYRLTSCSFQFMFGKLYHLFSVKYVFLASVFIFEIGSLIAGAAPNSASLVLGRAVSGMGCAGIISGIFTIVVQSFPLRLRPFFTGVAAGIEGVSATVAPLLGGALTDSISWRWCFYLNLPVGCVSFMLVLIFFQDPQKNARVNLPWREKLRQLDLLGTSIFIPSITSLLLALQWGGSKYGWGNSRIIVLFLVTAVLLCAFIWQERRKGDNALLPARIMRSRSLIAGMWFSFCNNSALSVFEYYIPTYFQVIRGTSATASGVMSLPIAISVPLAVLCGSSATSLLGYYTPFMIVTGILTPIAAGLLTTLQVKQSLASLICYQALLGVGAGVGFQGPQVAAQTVLPVKDSPMGIALIIFAQNFGPALFVSIAQTIFTGQLLARLGPLLSNLDPSSLSMADLERYVPFADLPMVIEAYDEALTTAFWLPVGLACASLFGALGMEWRSVKWKGA</sequence>
<dbReference type="InterPro" id="IPR011701">
    <property type="entry name" value="MFS"/>
</dbReference>
<reference evidence="7 8" key="1">
    <citation type="submission" date="2019-04" db="EMBL/GenBank/DDBJ databases">
        <title>Friends and foes A comparative genomics study of 23 Aspergillus species from section Flavi.</title>
        <authorList>
            <consortium name="DOE Joint Genome Institute"/>
            <person name="Kjaerbolling I."/>
            <person name="Vesth T."/>
            <person name="Frisvad J.C."/>
            <person name="Nybo J.L."/>
            <person name="Theobald S."/>
            <person name="Kildgaard S."/>
            <person name="Isbrandt T."/>
            <person name="Kuo A."/>
            <person name="Sato A."/>
            <person name="Lyhne E.K."/>
            <person name="Kogle M.E."/>
            <person name="Wiebenga A."/>
            <person name="Kun R.S."/>
            <person name="Lubbers R.J."/>
            <person name="Makela M.R."/>
            <person name="Barry K."/>
            <person name="Chovatia M."/>
            <person name="Clum A."/>
            <person name="Daum C."/>
            <person name="Haridas S."/>
            <person name="He G."/>
            <person name="LaButti K."/>
            <person name="Lipzen A."/>
            <person name="Mondo S."/>
            <person name="Riley R."/>
            <person name="Salamov A."/>
            <person name="Simmons B.A."/>
            <person name="Magnuson J.K."/>
            <person name="Henrissat B."/>
            <person name="Mortensen U.H."/>
            <person name="Larsen T.O."/>
            <person name="Devries R.P."/>
            <person name="Grigoriev I.V."/>
            <person name="Machida M."/>
            <person name="Baker S.E."/>
            <person name="Andersen M.R."/>
        </authorList>
    </citation>
    <scope>NUCLEOTIDE SEQUENCE [LARGE SCALE GENOMIC DNA]</scope>
    <source>
        <strain evidence="7 8">CBS 151.66</strain>
    </source>
</reference>
<keyword evidence="3 5" id="KW-1133">Transmembrane helix</keyword>
<dbReference type="PROSITE" id="PS50850">
    <property type="entry name" value="MFS"/>
    <property type="match status" value="1"/>
</dbReference>
<feature type="transmembrane region" description="Helical" evidence="5">
    <location>
        <begin position="120"/>
        <end position="138"/>
    </location>
</feature>
<keyword evidence="8" id="KW-1185">Reference proteome</keyword>
<comment type="subcellular location">
    <subcellularLocation>
        <location evidence="1">Membrane</location>
        <topology evidence="1">Multi-pass membrane protein</topology>
    </subcellularLocation>
</comment>
<feature type="transmembrane region" description="Helical" evidence="5">
    <location>
        <begin position="145"/>
        <end position="164"/>
    </location>
</feature>
<feature type="transmembrane region" description="Helical" evidence="5">
    <location>
        <begin position="435"/>
        <end position="453"/>
    </location>
</feature>
<evidence type="ECO:0000256" key="4">
    <source>
        <dbReference type="ARBA" id="ARBA00023136"/>
    </source>
</evidence>
<evidence type="ECO:0000259" key="6">
    <source>
        <dbReference type="PROSITE" id="PS50850"/>
    </source>
</evidence>
<feature type="transmembrane region" description="Helical" evidence="5">
    <location>
        <begin position="344"/>
        <end position="365"/>
    </location>
</feature>
<keyword evidence="2 5" id="KW-0812">Transmembrane</keyword>
<dbReference type="Pfam" id="PF07690">
    <property type="entry name" value="MFS_1"/>
    <property type="match status" value="1"/>
</dbReference>
<feature type="transmembrane region" description="Helical" evidence="5">
    <location>
        <begin position="405"/>
        <end position="429"/>
    </location>
</feature>
<dbReference type="OrthoDB" id="2985014at2759"/>
<dbReference type="Gene3D" id="1.20.1250.20">
    <property type="entry name" value="MFS general substrate transporter like domains"/>
    <property type="match status" value="2"/>
</dbReference>
<feature type="transmembrane region" description="Helical" evidence="5">
    <location>
        <begin position="473"/>
        <end position="495"/>
    </location>
</feature>
<feature type="transmembrane region" description="Helical" evidence="5">
    <location>
        <begin position="234"/>
        <end position="254"/>
    </location>
</feature>
<organism evidence="7 8">
    <name type="scientific">Aspergillus leporis</name>
    <dbReference type="NCBI Taxonomy" id="41062"/>
    <lineage>
        <taxon>Eukaryota</taxon>
        <taxon>Fungi</taxon>
        <taxon>Dikarya</taxon>
        <taxon>Ascomycota</taxon>
        <taxon>Pezizomycotina</taxon>
        <taxon>Eurotiomycetes</taxon>
        <taxon>Eurotiomycetidae</taxon>
        <taxon>Eurotiales</taxon>
        <taxon>Aspergillaceae</taxon>
        <taxon>Aspergillus</taxon>
        <taxon>Aspergillus subgen. Circumdati</taxon>
    </lineage>
</organism>
<evidence type="ECO:0000256" key="2">
    <source>
        <dbReference type="ARBA" id="ARBA00022692"/>
    </source>
</evidence>
<feature type="transmembrane region" description="Helical" evidence="5">
    <location>
        <begin position="274"/>
        <end position="295"/>
    </location>
</feature>
<keyword evidence="4 5" id="KW-0472">Membrane</keyword>
<protein>
    <submittedName>
        <fullName evidence="7">Major facilitator superfamily domain-containing protein</fullName>
    </submittedName>
</protein>
<dbReference type="AlphaFoldDB" id="A0A5N5WGQ3"/>
<feature type="transmembrane region" description="Helical" evidence="5">
    <location>
        <begin position="176"/>
        <end position="196"/>
    </location>
</feature>
<evidence type="ECO:0000313" key="7">
    <source>
        <dbReference type="EMBL" id="KAB8067561.1"/>
    </source>
</evidence>
<dbReference type="CDD" id="cd17502">
    <property type="entry name" value="MFS_Azr1_MDR_like"/>
    <property type="match status" value="1"/>
</dbReference>
<dbReference type="EMBL" id="ML732470">
    <property type="protein sequence ID" value="KAB8067561.1"/>
    <property type="molecule type" value="Genomic_DNA"/>
</dbReference>
<dbReference type="InterPro" id="IPR036259">
    <property type="entry name" value="MFS_trans_sf"/>
</dbReference>
<dbReference type="PANTHER" id="PTHR23501:SF199">
    <property type="entry name" value="MFS EFFLUX TRANSPORTER INPD-RELATED"/>
    <property type="match status" value="1"/>
</dbReference>
<evidence type="ECO:0000256" key="5">
    <source>
        <dbReference type="SAM" id="Phobius"/>
    </source>
</evidence>
<evidence type="ECO:0000256" key="1">
    <source>
        <dbReference type="ARBA" id="ARBA00004141"/>
    </source>
</evidence>
<dbReference type="Proteomes" id="UP000326565">
    <property type="component" value="Unassembled WGS sequence"/>
</dbReference>
<feature type="transmembrane region" description="Helical" evidence="5">
    <location>
        <begin position="377"/>
        <end position="398"/>
    </location>
</feature>
<accession>A0A5N5WGQ3</accession>
<evidence type="ECO:0000313" key="8">
    <source>
        <dbReference type="Proteomes" id="UP000326565"/>
    </source>
</evidence>
<gene>
    <name evidence="7" type="ORF">BDV29DRAFT_87043</name>
</gene>
<dbReference type="PANTHER" id="PTHR23501">
    <property type="entry name" value="MAJOR FACILITATOR SUPERFAMILY"/>
    <property type="match status" value="1"/>
</dbReference>
<dbReference type="InterPro" id="IPR020846">
    <property type="entry name" value="MFS_dom"/>
</dbReference>
<dbReference type="SUPFAM" id="SSF103473">
    <property type="entry name" value="MFS general substrate transporter"/>
    <property type="match status" value="1"/>
</dbReference>
<evidence type="ECO:0000256" key="3">
    <source>
        <dbReference type="ARBA" id="ARBA00022989"/>
    </source>
</evidence>
<dbReference type="GO" id="GO:0022857">
    <property type="term" value="F:transmembrane transporter activity"/>
    <property type="evidence" value="ECO:0007669"/>
    <property type="project" value="InterPro"/>
</dbReference>